<accession>A0A1X2GEP1</accession>
<dbReference type="AlphaFoldDB" id="A0A1X2GEP1"/>
<comment type="caution">
    <text evidence="1">The sequence shown here is derived from an EMBL/GenBank/DDBJ whole genome shotgun (WGS) entry which is preliminary data.</text>
</comment>
<proteinExistence type="predicted"/>
<evidence type="ECO:0000313" key="1">
    <source>
        <dbReference type="EMBL" id="ORX51994.1"/>
    </source>
</evidence>
<protein>
    <submittedName>
        <fullName evidence="1">Uncharacterized protein</fullName>
    </submittedName>
</protein>
<organism evidence="1 2">
    <name type="scientific">Hesseltinella vesiculosa</name>
    <dbReference type="NCBI Taxonomy" id="101127"/>
    <lineage>
        <taxon>Eukaryota</taxon>
        <taxon>Fungi</taxon>
        <taxon>Fungi incertae sedis</taxon>
        <taxon>Mucoromycota</taxon>
        <taxon>Mucoromycotina</taxon>
        <taxon>Mucoromycetes</taxon>
        <taxon>Mucorales</taxon>
        <taxon>Cunninghamellaceae</taxon>
        <taxon>Hesseltinella</taxon>
    </lineage>
</organism>
<sequence length="448" mass="50109">MSYTNALDYVLKDPPFFTQHPKKLAGKAGKAYLASKNDDHFLLFQFCSTSYWLPALIHFPNKPFSDVQAIVEELTGPNRIDLVDTRLCLYRNDDIVDVVVYVDKFNVQPGKRSDLISLSIGHNEKVAAMLQSLNLEMECSKALEKDPWVREFMTWMPFLENFAYFQLYEGSDSPVEFPPSEPTIDNPNKVRRTNHGDVHTKPMQDMSNVASDHRASLPAIKAPSSPPTTAVNIENTLPTPSVSLSQNIPMEIDENCPPSLPTTLATTPLPIPSTIPNTKPAVSPVEDPKPPCAQTPALVNITQQERGLLTNEYIDELWEISDTESLLDGYLPQPKPNVIKPETYSIEPDHTVVSTLSMPTIHSPAYNPEVLPAKPSCEHSTTPLSVTTPPPHADTMTLTSSDTGLMVEHHRRQVCEKAKAFYQHSLQYGCRTDLRLTLWYSETEGLRE</sequence>
<evidence type="ECO:0000313" key="2">
    <source>
        <dbReference type="Proteomes" id="UP000242146"/>
    </source>
</evidence>
<keyword evidence="2" id="KW-1185">Reference proteome</keyword>
<name>A0A1X2GEP1_9FUNG</name>
<gene>
    <name evidence="1" type="ORF">DM01DRAFT_1391951</name>
</gene>
<reference evidence="1 2" key="1">
    <citation type="submission" date="2016-07" db="EMBL/GenBank/DDBJ databases">
        <title>Pervasive Adenine N6-methylation of Active Genes in Fungi.</title>
        <authorList>
            <consortium name="DOE Joint Genome Institute"/>
            <person name="Mondo S.J."/>
            <person name="Dannebaum R.O."/>
            <person name="Kuo R.C."/>
            <person name="Labutti K."/>
            <person name="Haridas S."/>
            <person name="Kuo A."/>
            <person name="Salamov A."/>
            <person name="Ahrendt S.R."/>
            <person name="Lipzen A."/>
            <person name="Sullivan W."/>
            <person name="Andreopoulos W.B."/>
            <person name="Clum A."/>
            <person name="Lindquist E."/>
            <person name="Daum C."/>
            <person name="Ramamoorthy G.K."/>
            <person name="Gryganskyi A."/>
            <person name="Culley D."/>
            <person name="Magnuson J.K."/>
            <person name="James T.Y."/>
            <person name="O'Malley M.A."/>
            <person name="Stajich J.E."/>
            <person name="Spatafora J.W."/>
            <person name="Visel A."/>
            <person name="Grigoriev I.V."/>
        </authorList>
    </citation>
    <scope>NUCLEOTIDE SEQUENCE [LARGE SCALE GENOMIC DNA]</scope>
    <source>
        <strain evidence="1 2">NRRL 3301</strain>
    </source>
</reference>
<dbReference type="Proteomes" id="UP000242146">
    <property type="component" value="Unassembled WGS sequence"/>
</dbReference>
<dbReference type="EMBL" id="MCGT01000019">
    <property type="protein sequence ID" value="ORX51994.1"/>
    <property type="molecule type" value="Genomic_DNA"/>
</dbReference>